<dbReference type="Proteomes" id="UP000464675">
    <property type="component" value="Chromosome"/>
</dbReference>
<dbReference type="SUPFAM" id="SSF53474">
    <property type="entry name" value="alpha/beta-Hydrolases"/>
    <property type="match status" value="1"/>
</dbReference>
<sequence>MDQRRRGEPAALIDGNDSGIRRGYMDLDLGPGCAQLHYRRCGDESAPLLLLLHQTPSSSAMYLRLMPLLAEDFFVVAVDTPGFGNSDPLPGAVTIAGFADAIYRAVSGQYDRPALVFGHHTGAAVAVQLAYDQPAFVRALALSGPTLLTDEQKAALPLAAQTVSVNAEGGHWQVMWQRLRAKDLHADLSLSLRETLLAFACGDRYEASYRAVVEQDVATQMAAIKCPALVFAGGRDVLRGAVTPSVRLLDQGRAATLPHDAGTYVCDRQPAAVASLLRPFFRDVVAAG</sequence>
<keyword evidence="4" id="KW-1185">Reference proteome</keyword>
<evidence type="ECO:0000313" key="3">
    <source>
        <dbReference type="EMBL" id="QHQ39335.1"/>
    </source>
</evidence>
<reference evidence="3 4" key="1">
    <citation type="submission" date="2020-01" db="EMBL/GenBank/DDBJ databases">
        <title>The possibility of degradation of plastic by Microbulbifer hydrolyticus IRE-31.</title>
        <authorList>
            <person name="Liu L."/>
        </authorList>
    </citation>
    <scope>NUCLEOTIDE SEQUENCE [LARGE SCALE GENOMIC DNA]</scope>
    <source>
        <strain evidence="3 4">IRE-31</strain>
    </source>
</reference>
<dbReference type="PANTHER" id="PTHR43798">
    <property type="entry name" value="MONOACYLGLYCEROL LIPASE"/>
    <property type="match status" value="1"/>
</dbReference>
<dbReference type="PRINTS" id="PR00111">
    <property type="entry name" value="ABHYDROLASE"/>
</dbReference>
<accession>A0A6P1TC81</accession>
<name>A0A6P1TC81_9GAMM</name>
<dbReference type="InterPro" id="IPR050266">
    <property type="entry name" value="AB_hydrolase_sf"/>
</dbReference>
<evidence type="ECO:0000259" key="1">
    <source>
        <dbReference type="Pfam" id="PF00561"/>
    </source>
</evidence>
<evidence type="ECO:0000313" key="2">
    <source>
        <dbReference type="EMBL" id="MBB5210150.1"/>
    </source>
</evidence>
<dbReference type="InterPro" id="IPR029058">
    <property type="entry name" value="AB_hydrolase_fold"/>
</dbReference>
<reference evidence="2 5" key="2">
    <citation type="submission" date="2020-08" db="EMBL/GenBank/DDBJ databases">
        <title>Genomic Encyclopedia of Type Strains, Phase IV (KMG-IV): sequencing the most valuable type-strain genomes for metagenomic binning, comparative biology and taxonomic classification.</title>
        <authorList>
            <person name="Goeker M."/>
        </authorList>
    </citation>
    <scope>NUCLEOTIDE SEQUENCE [LARGE SCALE GENOMIC DNA]</scope>
    <source>
        <strain evidence="2 5">DSM 11525</strain>
    </source>
</reference>
<protein>
    <submittedName>
        <fullName evidence="3">Alpha/beta fold hydrolase</fullName>
    </submittedName>
    <submittedName>
        <fullName evidence="2">Pimeloyl-ACP methyl ester carboxylesterase</fullName>
    </submittedName>
</protein>
<dbReference type="GO" id="GO:0016020">
    <property type="term" value="C:membrane"/>
    <property type="evidence" value="ECO:0007669"/>
    <property type="project" value="TreeGrafter"/>
</dbReference>
<keyword evidence="3" id="KW-0378">Hydrolase</keyword>
<dbReference type="InterPro" id="IPR000073">
    <property type="entry name" value="AB_hydrolase_1"/>
</dbReference>
<gene>
    <name evidence="3" type="ORF">GTQ55_10275</name>
    <name evidence="2" type="ORF">HNQ53_000338</name>
</gene>
<dbReference type="EMBL" id="JACHHR010000001">
    <property type="protein sequence ID" value="MBB5210150.1"/>
    <property type="molecule type" value="Genomic_DNA"/>
</dbReference>
<dbReference type="EMBL" id="CP047491">
    <property type="protein sequence ID" value="QHQ39335.1"/>
    <property type="molecule type" value="Genomic_DNA"/>
</dbReference>
<organism evidence="2 5">
    <name type="scientific">Microbulbifer hydrolyticus</name>
    <dbReference type="NCBI Taxonomy" id="48074"/>
    <lineage>
        <taxon>Bacteria</taxon>
        <taxon>Pseudomonadati</taxon>
        <taxon>Pseudomonadota</taxon>
        <taxon>Gammaproteobacteria</taxon>
        <taxon>Cellvibrionales</taxon>
        <taxon>Microbulbiferaceae</taxon>
        <taxon>Microbulbifer</taxon>
    </lineage>
</organism>
<dbReference type="Proteomes" id="UP000563601">
    <property type="component" value="Unassembled WGS sequence"/>
</dbReference>
<dbReference type="Pfam" id="PF00561">
    <property type="entry name" value="Abhydrolase_1"/>
    <property type="match status" value="1"/>
</dbReference>
<dbReference type="PANTHER" id="PTHR43798:SF33">
    <property type="entry name" value="HYDROLASE, PUTATIVE (AFU_ORTHOLOGUE AFUA_2G14860)-RELATED"/>
    <property type="match status" value="1"/>
</dbReference>
<dbReference type="Gene3D" id="3.40.50.1820">
    <property type="entry name" value="alpha/beta hydrolase"/>
    <property type="match status" value="1"/>
</dbReference>
<feature type="domain" description="AB hydrolase-1" evidence="1">
    <location>
        <begin position="47"/>
        <end position="150"/>
    </location>
</feature>
<proteinExistence type="predicted"/>
<dbReference type="RefSeq" id="WP_161858657.1">
    <property type="nucleotide sequence ID" value="NZ_CP047491.1"/>
</dbReference>
<evidence type="ECO:0000313" key="5">
    <source>
        <dbReference type="Proteomes" id="UP000563601"/>
    </source>
</evidence>
<evidence type="ECO:0000313" key="4">
    <source>
        <dbReference type="Proteomes" id="UP000464675"/>
    </source>
</evidence>
<dbReference type="OrthoDB" id="9779853at2"/>
<dbReference type="GO" id="GO:0016787">
    <property type="term" value="F:hydrolase activity"/>
    <property type="evidence" value="ECO:0007669"/>
    <property type="project" value="UniProtKB-KW"/>
</dbReference>
<dbReference type="AlphaFoldDB" id="A0A6P1TC81"/>